<dbReference type="Proteomes" id="UP001321760">
    <property type="component" value="Unassembled WGS sequence"/>
</dbReference>
<evidence type="ECO:0000313" key="1">
    <source>
        <dbReference type="EMBL" id="KAK4452762.1"/>
    </source>
</evidence>
<proteinExistence type="predicted"/>
<comment type="caution">
    <text evidence="1">The sequence shown here is derived from an EMBL/GenBank/DDBJ whole genome shotgun (WGS) entry which is preliminary data.</text>
</comment>
<evidence type="ECO:0000313" key="2">
    <source>
        <dbReference type="Proteomes" id="UP001321760"/>
    </source>
</evidence>
<accession>A0AAV9GX00</accession>
<name>A0AAV9GX00_9PEZI</name>
<organism evidence="1 2">
    <name type="scientific">Podospora aff. communis PSN243</name>
    <dbReference type="NCBI Taxonomy" id="3040156"/>
    <lineage>
        <taxon>Eukaryota</taxon>
        <taxon>Fungi</taxon>
        <taxon>Dikarya</taxon>
        <taxon>Ascomycota</taxon>
        <taxon>Pezizomycotina</taxon>
        <taxon>Sordariomycetes</taxon>
        <taxon>Sordariomycetidae</taxon>
        <taxon>Sordariales</taxon>
        <taxon>Podosporaceae</taxon>
        <taxon>Podospora</taxon>
    </lineage>
</organism>
<gene>
    <name evidence="1" type="ORF">QBC34DRAFT_398201</name>
</gene>
<protein>
    <submittedName>
        <fullName evidence="1">Uncharacterized protein</fullName>
    </submittedName>
</protein>
<sequence length="209" mass="23750">MNIPTGQSGNMKRIAEFEDRPFSPPGERGWCCSAIELTDEAKDCHAVQRRRLNGHSNGRPIHQRIRPSTAINGDSRAEKHSLEAEIAAITSRLSSLRLETTCAVCHTRLSCRVQRMRYRNPLYLARHKRRFFGLAEEAAAVPALYGAPFCHTTGYQQSLHRQPAVQPKYRSFYAPKRHAVTYVQPRSGFSPNCQDAIPWSRDSAYQQCH</sequence>
<keyword evidence="2" id="KW-1185">Reference proteome</keyword>
<dbReference type="AlphaFoldDB" id="A0AAV9GX00"/>
<reference evidence="1" key="1">
    <citation type="journal article" date="2023" name="Mol. Phylogenet. Evol.">
        <title>Genome-scale phylogeny and comparative genomics of the fungal order Sordariales.</title>
        <authorList>
            <person name="Hensen N."/>
            <person name="Bonometti L."/>
            <person name="Westerberg I."/>
            <person name="Brannstrom I.O."/>
            <person name="Guillou S."/>
            <person name="Cros-Aarteil S."/>
            <person name="Calhoun S."/>
            <person name="Haridas S."/>
            <person name="Kuo A."/>
            <person name="Mondo S."/>
            <person name="Pangilinan J."/>
            <person name="Riley R."/>
            <person name="LaButti K."/>
            <person name="Andreopoulos B."/>
            <person name="Lipzen A."/>
            <person name="Chen C."/>
            <person name="Yan M."/>
            <person name="Daum C."/>
            <person name="Ng V."/>
            <person name="Clum A."/>
            <person name="Steindorff A."/>
            <person name="Ohm R.A."/>
            <person name="Martin F."/>
            <person name="Silar P."/>
            <person name="Natvig D.O."/>
            <person name="Lalanne C."/>
            <person name="Gautier V."/>
            <person name="Ament-Velasquez S.L."/>
            <person name="Kruys A."/>
            <person name="Hutchinson M.I."/>
            <person name="Powell A.J."/>
            <person name="Barry K."/>
            <person name="Miller A.N."/>
            <person name="Grigoriev I.V."/>
            <person name="Debuchy R."/>
            <person name="Gladieux P."/>
            <person name="Hiltunen Thoren M."/>
            <person name="Johannesson H."/>
        </authorList>
    </citation>
    <scope>NUCLEOTIDE SEQUENCE</scope>
    <source>
        <strain evidence="1">PSN243</strain>
    </source>
</reference>
<reference evidence="1" key="2">
    <citation type="submission" date="2023-05" db="EMBL/GenBank/DDBJ databases">
        <authorList>
            <consortium name="Lawrence Berkeley National Laboratory"/>
            <person name="Steindorff A."/>
            <person name="Hensen N."/>
            <person name="Bonometti L."/>
            <person name="Westerberg I."/>
            <person name="Brannstrom I.O."/>
            <person name="Guillou S."/>
            <person name="Cros-Aarteil S."/>
            <person name="Calhoun S."/>
            <person name="Haridas S."/>
            <person name="Kuo A."/>
            <person name="Mondo S."/>
            <person name="Pangilinan J."/>
            <person name="Riley R."/>
            <person name="Labutti K."/>
            <person name="Andreopoulos B."/>
            <person name="Lipzen A."/>
            <person name="Chen C."/>
            <person name="Yanf M."/>
            <person name="Daum C."/>
            <person name="Ng V."/>
            <person name="Clum A."/>
            <person name="Ohm R."/>
            <person name="Martin F."/>
            <person name="Silar P."/>
            <person name="Natvig D."/>
            <person name="Lalanne C."/>
            <person name="Gautier V."/>
            <person name="Ament-Velasquez S.L."/>
            <person name="Kruys A."/>
            <person name="Hutchinson M.I."/>
            <person name="Powell A.J."/>
            <person name="Barry K."/>
            <person name="Miller A.N."/>
            <person name="Grigoriev I.V."/>
            <person name="Debuchy R."/>
            <person name="Gladieux P."/>
            <person name="Thoren M.H."/>
            <person name="Johannesson H."/>
        </authorList>
    </citation>
    <scope>NUCLEOTIDE SEQUENCE</scope>
    <source>
        <strain evidence="1">PSN243</strain>
    </source>
</reference>
<dbReference type="EMBL" id="MU865923">
    <property type="protein sequence ID" value="KAK4452762.1"/>
    <property type="molecule type" value="Genomic_DNA"/>
</dbReference>